<dbReference type="SUPFAM" id="SSF56801">
    <property type="entry name" value="Acetyl-CoA synthetase-like"/>
    <property type="match status" value="1"/>
</dbReference>
<protein>
    <recommendedName>
        <fullName evidence="1">AMP-dependent synthetase/ligase domain-containing protein</fullName>
    </recommendedName>
</protein>
<sequence>MEIQNAFQIQWDKTPYQSFTEYFFAKIPTHGSNLAIVDVDTGKQWRYSEIRGWCDMCSMRLRELQVSSTSRVAVITGTTGQAIFVHLACAMIGCTAVAVNGWGTVDEIWQVVDLSEATHLIVESQFMQKAEDVRRKAQMRGGGRIKHVRPIDDVLTTDAIEAKRRLETSSNGRMENYFVLIFVDFPGILSSKKHHQIRLRGFTYLGGCYKTLLISAGVSG</sequence>
<proteinExistence type="predicted"/>
<dbReference type="InterPro" id="IPR042099">
    <property type="entry name" value="ANL_N_sf"/>
</dbReference>
<name>A0A3P7JBN0_STRVU</name>
<dbReference type="Pfam" id="PF00501">
    <property type="entry name" value="AMP-binding"/>
    <property type="match status" value="1"/>
</dbReference>
<dbReference type="InterPro" id="IPR000873">
    <property type="entry name" value="AMP-dep_synth/lig_dom"/>
</dbReference>
<dbReference type="OrthoDB" id="5862643at2759"/>
<reference evidence="2 3" key="1">
    <citation type="submission" date="2018-11" db="EMBL/GenBank/DDBJ databases">
        <authorList>
            <consortium name="Pathogen Informatics"/>
        </authorList>
    </citation>
    <scope>NUCLEOTIDE SEQUENCE [LARGE SCALE GENOMIC DNA]</scope>
</reference>
<dbReference type="Gene3D" id="3.40.50.12780">
    <property type="entry name" value="N-terminal domain of ligase-like"/>
    <property type="match status" value="1"/>
</dbReference>
<evidence type="ECO:0000313" key="2">
    <source>
        <dbReference type="EMBL" id="VDM80746.1"/>
    </source>
</evidence>
<accession>A0A3P7JBN0</accession>
<organism evidence="2 3">
    <name type="scientific">Strongylus vulgaris</name>
    <name type="common">Blood worm</name>
    <dbReference type="NCBI Taxonomy" id="40348"/>
    <lineage>
        <taxon>Eukaryota</taxon>
        <taxon>Metazoa</taxon>
        <taxon>Ecdysozoa</taxon>
        <taxon>Nematoda</taxon>
        <taxon>Chromadorea</taxon>
        <taxon>Rhabditida</taxon>
        <taxon>Rhabditina</taxon>
        <taxon>Rhabditomorpha</taxon>
        <taxon>Strongyloidea</taxon>
        <taxon>Strongylidae</taxon>
        <taxon>Strongylus</taxon>
    </lineage>
</organism>
<dbReference type="AlphaFoldDB" id="A0A3P7JBN0"/>
<evidence type="ECO:0000313" key="3">
    <source>
        <dbReference type="Proteomes" id="UP000270094"/>
    </source>
</evidence>
<gene>
    <name evidence="2" type="ORF">SVUK_LOCUS15744</name>
</gene>
<dbReference type="Proteomes" id="UP000270094">
    <property type="component" value="Unassembled WGS sequence"/>
</dbReference>
<feature type="domain" description="AMP-dependent synthetase/ligase" evidence="1">
    <location>
        <begin position="29"/>
        <end position="139"/>
    </location>
</feature>
<keyword evidence="3" id="KW-1185">Reference proteome</keyword>
<evidence type="ECO:0000259" key="1">
    <source>
        <dbReference type="Pfam" id="PF00501"/>
    </source>
</evidence>
<dbReference type="EMBL" id="UYYB01109816">
    <property type="protein sequence ID" value="VDM80746.1"/>
    <property type="molecule type" value="Genomic_DNA"/>
</dbReference>